<proteinExistence type="inferred from homology"/>
<comment type="catalytic activity">
    <reaction evidence="7">
        <text>a quinone + NADH + 5 H(+)(in) = a quinol + NAD(+) + 4 H(+)(out)</text>
        <dbReference type="Rhea" id="RHEA:57888"/>
        <dbReference type="ChEBI" id="CHEBI:15378"/>
        <dbReference type="ChEBI" id="CHEBI:24646"/>
        <dbReference type="ChEBI" id="CHEBI:57540"/>
        <dbReference type="ChEBI" id="CHEBI:57945"/>
        <dbReference type="ChEBI" id="CHEBI:132124"/>
    </reaction>
</comment>
<keyword evidence="10" id="KW-0560">Oxidoreductase</keyword>
<evidence type="ECO:0000256" key="6">
    <source>
        <dbReference type="ARBA" id="ARBA00034078"/>
    </source>
</evidence>
<feature type="binding site" evidence="8">
    <location>
        <position position="102"/>
    </location>
    <ligand>
        <name>[2Fe-2S] cluster</name>
        <dbReference type="ChEBI" id="CHEBI:190135"/>
    </ligand>
</feature>
<name>A0A941D091_9CAUL</name>
<comment type="cofactor">
    <cofactor evidence="8">
        <name>[2Fe-2S] cluster</name>
        <dbReference type="ChEBI" id="CHEBI:190135"/>
    </cofactor>
    <text evidence="8">Binds 1 [2Fe-2S] cluster.</text>
</comment>
<dbReference type="NCBIfam" id="NF005724">
    <property type="entry name" value="PRK07539.1-4"/>
    <property type="match status" value="1"/>
</dbReference>
<evidence type="ECO:0000313" key="11">
    <source>
        <dbReference type="EMBL" id="QQZ48825.1"/>
    </source>
</evidence>
<evidence type="ECO:0000256" key="1">
    <source>
        <dbReference type="ARBA" id="ARBA00010643"/>
    </source>
</evidence>
<dbReference type="PANTHER" id="PTHR10371">
    <property type="entry name" value="NADH DEHYDROGENASE UBIQUINONE FLAVOPROTEIN 2, MITOCHONDRIAL"/>
    <property type="match status" value="1"/>
</dbReference>
<evidence type="ECO:0000256" key="8">
    <source>
        <dbReference type="PIRSR" id="PIRSR000216-1"/>
    </source>
</evidence>
<keyword evidence="4 8" id="KW-0408">Iron</keyword>
<dbReference type="NCBIfam" id="TIGR01958">
    <property type="entry name" value="nuoE_fam"/>
    <property type="match status" value="1"/>
</dbReference>
<evidence type="ECO:0000256" key="7">
    <source>
        <dbReference type="ARBA" id="ARBA00047712"/>
    </source>
</evidence>
<dbReference type="GO" id="GO:0051537">
    <property type="term" value="F:2 iron, 2 sulfur cluster binding"/>
    <property type="evidence" value="ECO:0007669"/>
    <property type="project" value="UniProtKB-KW"/>
</dbReference>
<dbReference type="Gene3D" id="3.40.30.10">
    <property type="entry name" value="Glutaredoxin"/>
    <property type="match status" value="1"/>
</dbReference>
<dbReference type="InterPro" id="IPR036249">
    <property type="entry name" value="Thioredoxin-like_sf"/>
</dbReference>
<dbReference type="EMBL" id="CP068570">
    <property type="protein sequence ID" value="QQZ48825.1"/>
    <property type="molecule type" value="Genomic_DNA"/>
</dbReference>
<dbReference type="RefSeq" id="WP_215340343.1">
    <property type="nucleotide sequence ID" value="NZ_JAGSGD010000001.1"/>
</dbReference>
<dbReference type="CDD" id="cd03064">
    <property type="entry name" value="TRX_Fd_NuoE"/>
    <property type="match status" value="1"/>
</dbReference>
<dbReference type="EC" id="1.6.5.11" evidence="10"/>
<dbReference type="EMBL" id="JAGSGD010000001">
    <property type="protein sequence ID" value="MBR7619851.1"/>
    <property type="molecule type" value="Genomic_DNA"/>
</dbReference>
<dbReference type="Pfam" id="PF01257">
    <property type="entry name" value="2Fe-2S_thioredx"/>
    <property type="match status" value="1"/>
</dbReference>
<dbReference type="AlphaFoldDB" id="A0A941D091"/>
<sequence length="226" mass="24585">MSVRRLSADQPASFAFSKETMKQAQWWISKYPDGRQQSAVIPILWLVQKQEGWVSEPSIRAVAELLKMATIRVYEVATFYTMFMLEPVGTIAMVQVCGTTACQSRGSEDLLAVCRKRFGPDSHRSADGKFYWQEVECLGACSNAPMAAINDRYYEDLTVEGFEKLLDAFAAGKTPPPGSEIGRQGSAVLGGNTTLNDPKLYDGSAAKPIKGLPNAAPKGKAKAPVA</sequence>
<accession>A0A941D091</accession>
<dbReference type="SUPFAM" id="SSF52833">
    <property type="entry name" value="Thioredoxin-like"/>
    <property type="match status" value="1"/>
</dbReference>
<dbReference type="FunFam" id="1.10.10.1590:FF:000001">
    <property type="entry name" value="NADH-quinone oxidoreductase subunit E"/>
    <property type="match status" value="1"/>
</dbReference>
<feature type="binding site" evidence="8">
    <location>
        <position position="137"/>
    </location>
    <ligand>
        <name>[2Fe-2S] cluster</name>
        <dbReference type="ChEBI" id="CHEBI:190135"/>
    </ligand>
</feature>
<dbReference type="InterPro" id="IPR002023">
    <property type="entry name" value="NuoE-like"/>
</dbReference>
<protein>
    <submittedName>
        <fullName evidence="10">NADH-quinone oxidoreductase subunit NuoE</fullName>
        <ecNumber evidence="10">1.6.5.11</ecNumber>
    </submittedName>
</protein>
<comment type="similarity">
    <text evidence="1">Belongs to the complex I 24 kDa subunit family.</text>
</comment>
<gene>
    <name evidence="10" type="primary">nuoE</name>
    <name evidence="10" type="ORF">JKL49_10675</name>
    <name evidence="11" type="ORF">JKL49_15810</name>
</gene>
<evidence type="ECO:0000313" key="10">
    <source>
        <dbReference type="EMBL" id="MBR7619851.1"/>
    </source>
</evidence>
<evidence type="ECO:0000256" key="5">
    <source>
        <dbReference type="ARBA" id="ARBA00023014"/>
    </source>
</evidence>
<reference evidence="10" key="2">
    <citation type="submission" date="2021-04" db="EMBL/GenBank/DDBJ databases">
        <title>Draft genome assembly of strain Phenylobacterium sp. 20VBR1 using MiniION and Illumina platforms.</title>
        <authorList>
            <person name="Thomas F.A."/>
            <person name="Krishnan K.P."/>
            <person name="Sinha R.K."/>
        </authorList>
    </citation>
    <scope>NUCLEOTIDE SEQUENCE</scope>
    <source>
        <strain evidence="10">20VBR1</strain>
    </source>
</reference>
<dbReference type="Proteomes" id="UP000622580">
    <property type="component" value="Unassembled WGS sequence"/>
</dbReference>
<dbReference type="Gene3D" id="1.10.10.1590">
    <property type="entry name" value="NADH-quinone oxidoreductase subunit E"/>
    <property type="match status" value="1"/>
</dbReference>
<feature type="compositionally biased region" description="Low complexity" evidence="9">
    <location>
        <begin position="213"/>
        <end position="226"/>
    </location>
</feature>
<dbReference type="GO" id="GO:0003954">
    <property type="term" value="F:NADH dehydrogenase activity"/>
    <property type="evidence" value="ECO:0007669"/>
    <property type="project" value="TreeGrafter"/>
</dbReference>
<dbReference type="PANTHER" id="PTHR10371:SF3">
    <property type="entry name" value="NADH DEHYDROGENASE [UBIQUINONE] FLAVOPROTEIN 2, MITOCHONDRIAL"/>
    <property type="match status" value="1"/>
</dbReference>
<evidence type="ECO:0000256" key="4">
    <source>
        <dbReference type="ARBA" id="ARBA00023004"/>
    </source>
</evidence>
<keyword evidence="5 8" id="KW-0411">Iron-sulfur</keyword>
<organism evidence="10 12">
    <name type="scientific">Phenylobacterium glaciei</name>
    <dbReference type="NCBI Taxonomy" id="2803784"/>
    <lineage>
        <taxon>Bacteria</taxon>
        <taxon>Pseudomonadati</taxon>
        <taxon>Pseudomonadota</taxon>
        <taxon>Alphaproteobacteria</taxon>
        <taxon>Caulobacterales</taxon>
        <taxon>Caulobacteraceae</taxon>
        <taxon>Phenylobacterium</taxon>
    </lineage>
</organism>
<evidence type="ECO:0000256" key="3">
    <source>
        <dbReference type="ARBA" id="ARBA00022723"/>
    </source>
</evidence>
<keyword evidence="2 8" id="KW-0001">2Fe-2S</keyword>
<keyword evidence="12" id="KW-1185">Reference proteome</keyword>
<feature type="binding site" evidence="8">
    <location>
        <position position="97"/>
    </location>
    <ligand>
        <name>[2Fe-2S] cluster</name>
        <dbReference type="ChEBI" id="CHEBI:190135"/>
    </ligand>
</feature>
<feature type="binding site" evidence="8">
    <location>
        <position position="141"/>
    </location>
    <ligand>
        <name>[2Fe-2S] cluster</name>
        <dbReference type="ChEBI" id="CHEBI:190135"/>
    </ligand>
</feature>
<dbReference type="InterPro" id="IPR041921">
    <property type="entry name" value="NuoE_N"/>
</dbReference>
<keyword evidence="3 8" id="KW-0479">Metal-binding</keyword>
<evidence type="ECO:0000256" key="2">
    <source>
        <dbReference type="ARBA" id="ARBA00022714"/>
    </source>
</evidence>
<reference evidence="11" key="1">
    <citation type="submission" date="2021-01" db="EMBL/GenBank/DDBJ databases">
        <title>Genome sequence of Phenylobacterium sp. 20VBR1 isolated from a valley glaceir, Ny-Alesund, Svalbard.</title>
        <authorList>
            <person name="Thomas F.A."/>
            <person name="Krishnan K.P."/>
            <person name="Sinha R.K."/>
        </authorList>
    </citation>
    <scope>NUCLEOTIDE SEQUENCE</scope>
    <source>
        <strain evidence="11">20VBR1</strain>
    </source>
</reference>
<feature type="region of interest" description="Disordered" evidence="9">
    <location>
        <begin position="199"/>
        <end position="226"/>
    </location>
</feature>
<dbReference type="InterPro" id="IPR042128">
    <property type="entry name" value="NuoE_dom"/>
</dbReference>
<comment type="cofactor">
    <cofactor evidence="6">
        <name>[2Fe-2S] cluster</name>
        <dbReference type="ChEBI" id="CHEBI:190135"/>
    </cofactor>
</comment>
<evidence type="ECO:0000313" key="12">
    <source>
        <dbReference type="Proteomes" id="UP000622580"/>
    </source>
</evidence>
<evidence type="ECO:0000256" key="9">
    <source>
        <dbReference type="SAM" id="MobiDB-lite"/>
    </source>
</evidence>
<dbReference type="GO" id="GO:0046872">
    <property type="term" value="F:metal ion binding"/>
    <property type="evidence" value="ECO:0007669"/>
    <property type="project" value="UniProtKB-KW"/>
</dbReference>
<dbReference type="PIRSF" id="PIRSF000216">
    <property type="entry name" value="NADH_DH_24kDa"/>
    <property type="match status" value="1"/>
</dbReference>